<dbReference type="CDD" id="cd06502">
    <property type="entry name" value="TA_like"/>
    <property type="match status" value="1"/>
</dbReference>
<reference evidence="6 7" key="1">
    <citation type="submission" date="2022-10" db="EMBL/GenBank/DDBJ databases">
        <title>High-quality genome sequences of two octocoral-associated bacteria, Endozoicomonas euniceicola EF212 and Endozoicomonas gorgoniicola PS125.</title>
        <authorList>
            <person name="Chiou Y.-J."/>
            <person name="Chen Y.-H."/>
        </authorList>
    </citation>
    <scope>NUCLEOTIDE SEQUENCE [LARGE SCALE GENOMIC DNA]</scope>
    <source>
        <strain evidence="6 7">PS125</strain>
    </source>
</reference>
<evidence type="ECO:0000256" key="3">
    <source>
        <dbReference type="ARBA" id="ARBA00011881"/>
    </source>
</evidence>
<dbReference type="SUPFAM" id="SSF53383">
    <property type="entry name" value="PLP-dependent transferases"/>
    <property type="match status" value="1"/>
</dbReference>
<dbReference type="InterPro" id="IPR015422">
    <property type="entry name" value="PyrdxlP-dep_Trfase_small"/>
</dbReference>
<dbReference type="InterPro" id="IPR015421">
    <property type="entry name" value="PyrdxlP-dep_Trfase_major"/>
</dbReference>
<accession>A0ABT3MXI5</accession>
<organism evidence="6 7">
    <name type="scientific">Endozoicomonas gorgoniicola</name>
    <dbReference type="NCBI Taxonomy" id="1234144"/>
    <lineage>
        <taxon>Bacteria</taxon>
        <taxon>Pseudomonadati</taxon>
        <taxon>Pseudomonadota</taxon>
        <taxon>Gammaproteobacteria</taxon>
        <taxon>Oceanospirillales</taxon>
        <taxon>Endozoicomonadaceae</taxon>
        <taxon>Endozoicomonas</taxon>
    </lineage>
</organism>
<dbReference type="EMBL" id="JAPFCC010000001">
    <property type="protein sequence ID" value="MCW7554079.1"/>
    <property type="molecule type" value="Genomic_DNA"/>
</dbReference>
<dbReference type="InterPro" id="IPR015424">
    <property type="entry name" value="PyrdxlP-dep_Trfase"/>
</dbReference>
<dbReference type="PANTHER" id="PTHR48097:SF5">
    <property type="entry name" value="LOW SPECIFICITY L-THREONINE ALDOLASE"/>
    <property type="match status" value="1"/>
</dbReference>
<dbReference type="Gene3D" id="3.90.1150.10">
    <property type="entry name" value="Aspartate Aminotransferase, domain 1"/>
    <property type="match status" value="1"/>
</dbReference>
<keyword evidence="7" id="KW-1185">Reference proteome</keyword>
<evidence type="ECO:0000256" key="1">
    <source>
        <dbReference type="ARBA" id="ARBA00001933"/>
    </source>
</evidence>
<name>A0ABT3MXI5_9GAMM</name>
<comment type="cofactor">
    <cofactor evidence="1">
        <name>pyridoxal 5'-phosphate</name>
        <dbReference type="ChEBI" id="CHEBI:597326"/>
    </cofactor>
</comment>
<comment type="caution">
    <text evidence="6">The sequence shown here is derived from an EMBL/GenBank/DDBJ whole genome shotgun (WGS) entry which is preliminary data.</text>
</comment>
<dbReference type="InterPro" id="IPR001597">
    <property type="entry name" value="ArAA_b-elim_lyase/Thr_aldolase"/>
</dbReference>
<gene>
    <name evidence="6" type="ORF">NX722_15930</name>
</gene>
<proteinExistence type="inferred from homology"/>
<evidence type="ECO:0000313" key="6">
    <source>
        <dbReference type="EMBL" id="MCW7554079.1"/>
    </source>
</evidence>
<sequence length="341" mass="37694">MERHFCSDNASGVCPEVMNALIQVNQGHTASYGNDALSRDTETLIRKELGRECTVYFVYNGTAANTLACKAALKSFESIICPDTAHIVTHEVGAPINATGSKMLTVPATEGKITAEQVRRAYADETYWGPHATRPRLVSITQSTEWGTIYSLEELADIKQACNELNLLLHVDGCRLYNAAVALGCSLAELCEYVDILSLGGTKNGLMFGEALVFFDQSAADGFLHLRKQGLQLHSKMRFISAQFQALFTNRLWYKNAYHANEMAKRLAEGLSQINSIDLLHPVQTNQVFVTMPEAMAKALIRIVPFYPNGPAPDVYRFVTSFDTCPEEIETLLEAARKEVS</sequence>
<dbReference type="Proteomes" id="UP001209854">
    <property type="component" value="Unassembled WGS sequence"/>
</dbReference>
<dbReference type="Pfam" id="PF01212">
    <property type="entry name" value="Beta_elim_lyase"/>
    <property type="match status" value="1"/>
</dbReference>
<evidence type="ECO:0000256" key="4">
    <source>
        <dbReference type="ARBA" id="ARBA00022898"/>
    </source>
</evidence>
<dbReference type="RefSeq" id="WP_262563814.1">
    <property type="nucleotide sequence ID" value="NZ_JAPFCC010000001.1"/>
</dbReference>
<comment type="subunit">
    <text evidence="3">Homotetramer.</text>
</comment>
<evidence type="ECO:0000256" key="2">
    <source>
        <dbReference type="ARBA" id="ARBA00006966"/>
    </source>
</evidence>
<protein>
    <submittedName>
        <fullName evidence="6">Low specificity L-threonine aldolase</fullName>
    </submittedName>
</protein>
<feature type="domain" description="Aromatic amino acid beta-eliminating lyase/threonine aldolase" evidence="5">
    <location>
        <begin position="5"/>
        <end position="293"/>
    </location>
</feature>
<evidence type="ECO:0000259" key="5">
    <source>
        <dbReference type="Pfam" id="PF01212"/>
    </source>
</evidence>
<comment type="similarity">
    <text evidence="2">Belongs to the threonine aldolase family.</text>
</comment>
<dbReference type="Gene3D" id="3.40.640.10">
    <property type="entry name" value="Type I PLP-dependent aspartate aminotransferase-like (Major domain)"/>
    <property type="match status" value="1"/>
</dbReference>
<evidence type="ECO:0000313" key="7">
    <source>
        <dbReference type="Proteomes" id="UP001209854"/>
    </source>
</evidence>
<keyword evidence="4" id="KW-0663">Pyridoxal phosphate</keyword>
<dbReference type="PANTHER" id="PTHR48097">
    <property type="entry name" value="L-THREONINE ALDOLASE-RELATED"/>
    <property type="match status" value="1"/>
</dbReference>